<proteinExistence type="predicted"/>
<keyword evidence="1" id="KW-0456">Lyase</keyword>
<dbReference type="PANTHER" id="PTHR42905:SF16">
    <property type="entry name" value="CARBOXYPHOSPHONOENOLPYRUVATE PHOSPHONOMUTASE-LIKE PROTEIN (AFU_ORTHOLOGUE AFUA_5G07230)"/>
    <property type="match status" value="1"/>
</dbReference>
<dbReference type="InterPro" id="IPR040442">
    <property type="entry name" value="Pyrv_kinase-like_dom_sf"/>
</dbReference>
<reference evidence="1 2" key="1">
    <citation type="submission" date="2020-08" db="EMBL/GenBank/DDBJ databases">
        <title>Genomic Encyclopedia of Type Strains, Phase III (KMG-III): the genomes of soil and plant-associated and newly described type strains.</title>
        <authorList>
            <person name="Whitman W."/>
        </authorList>
    </citation>
    <scope>NUCLEOTIDE SEQUENCE [LARGE SCALE GENOMIC DNA]</scope>
    <source>
        <strain evidence="1 2">CECT 8960</strain>
    </source>
</reference>
<dbReference type="SUPFAM" id="SSF51621">
    <property type="entry name" value="Phosphoenolpyruvate/pyruvate domain"/>
    <property type="match status" value="1"/>
</dbReference>
<dbReference type="InterPro" id="IPR015813">
    <property type="entry name" value="Pyrv/PenolPyrv_kinase-like_dom"/>
</dbReference>
<dbReference type="PANTHER" id="PTHR42905">
    <property type="entry name" value="PHOSPHOENOLPYRUVATE CARBOXYLASE"/>
    <property type="match status" value="1"/>
</dbReference>
<dbReference type="AlphaFoldDB" id="A0A7W7Q3I4"/>
<dbReference type="Pfam" id="PF13714">
    <property type="entry name" value="PEP_mutase"/>
    <property type="match status" value="1"/>
</dbReference>
<dbReference type="InterPro" id="IPR039556">
    <property type="entry name" value="ICL/PEPM"/>
</dbReference>
<name>A0A7W7Q3I4_9PSEU</name>
<evidence type="ECO:0000313" key="2">
    <source>
        <dbReference type="Proteomes" id="UP000520767"/>
    </source>
</evidence>
<sequence length="246" mass="25035">MTFRERHHGGAPLVLPNAWDAASARIIERAGAEAIATTSAGVAWSLGVPDGDRLDVDEAVAAVTRIVRAVDVPVTADIESGYGDVARTVRLVRDAGAAGINIEDGLVAAPERIAAARAVGGDLFVNARIDTFLRSAVGVDETVSRAKTYVDAGADGVFVPGVYDPAVIAELVSRIPAPLNVMAGPGAPSVSALAELGVRRVSVGPAIAAAAYSLVAAAAAEILTEGTYGTSDATLTYGDLDGYFAH</sequence>
<comment type="caution">
    <text evidence="1">The sequence shown here is derived from an EMBL/GenBank/DDBJ whole genome shotgun (WGS) entry which is preliminary data.</text>
</comment>
<accession>A0A7W7Q3I4</accession>
<dbReference type="Proteomes" id="UP000520767">
    <property type="component" value="Unassembled WGS sequence"/>
</dbReference>
<dbReference type="CDD" id="cd00377">
    <property type="entry name" value="ICL_PEPM"/>
    <property type="match status" value="1"/>
</dbReference>
<dbReference type="Gene3D" id="3.20.20.60">
    <property type="entry name" value="Phosphoenolpyruvate-binding domains"/>
    <property type="match status" value="1"/>
</dbReference>
<dbReference type="RefSeq" id="WP_184810612.1">
    <property type="nucleotide sequence ID" value="NZ_JACHJQ010000003.1"/>
</dbReference>
<protein>
    <submittedName>
        <fullName evidence="1">2-methylisocitrate lyase-like PEP mutase family enzyme</fullName>
    </submittedName>
</protein>
<evidence type="ECO:0000313" key="1">
    <source>
        <dbReference type="EMBL" id="MBB4906395.1"/>
    </source>
</evidence>
<gene>
    <name evidence="1" type="ORF">FHR82_002615</name>
</gene>
<dbReference type="EMBL" id="JACHJQ010000003">
    <property type="protein sequence ID" value="MBB4906395.1"/>
    <property type="molecule type" value="Genomic_DNA"/>
</dbReference>
<organism evidence="1 2">
    <name type="scientific">Actinophytocola algeriensis</name>
    <dbReference type="NCBI Taxonomy" id="1768010"/>
    <lineage>
        <taxon>Bacteria</taxon>
        <taxon>Bacillati</taxon>
        <taxon>Actinomycetota</taxon>
        <taxon>Actinomycetes</taxon>
        <taxon>Pseudonocardiales</taxon>
        <taxon>Pseudonocardiaceae</taxon>
    </lineage>
</organism>
<keyword evidence="2" id="KW-1185">Reference proteome</keyword>
<dbReference type="GO" id="GO:0016829">
    <property type="term" value="F:lyase activity"/>
    <property type="evidence" value="ECO:0007669"/>
    <property type="project" value="UniProtKB-KW"/>
</dbReference>